<dbReference type="InterPro" id="IPR039425">
    <property type="entry name" value="RNA_pol_sigma-70-like"/>
</dbReference>
<dbReference type="GO" id="GO:0016987">
    <property type="term" value="F:sigma factor activity"/>
    <property type="evidence" value="ECO:0007669"/>
    <property type="project" value="UniProtKB-KW"/>
</dbReference>
<evidence type="ECO:0000256" key="1">
    <source>
        <dbReference type="ARBA" id="ARBA00023015"/>
    </source>
</evidence>
<dbReference type="EMBL" id="VAUV01000001">
    <property type="protein sequence ID" value="TLD72594.1"/>
    <property type="molecule type" value="Genomic_DNA"/>
</dbReference>
<dbReference type="Proteomes" id="UP000306196">
    <property type="component" value="Unassembled WGS sequence"/>
</dbReference>
<comment type="caution">
    <text evidence="4">The sequence shown here is derived from an EMBL/GenBank/DDBJ whole genome shotgun (WGS) entry which is preliminary data.</text>
</comment>
<evidence type="ECO:0000313" key="5">
    <source>
        <dbReference type="Proteomes" id="UP000306196"/>
    </source>
</evidence>
<proteinExistence type="predicted"/>
<sequence>MTSPSSPDSFSSDPFPTTQWTLVQIAQGGTAEEMRVAMEEICRRYWRPIFSFLIHSGHSKPDAEDLTQVFFQKIISEEAILAARSERGRLRSFMLGMLRRVISRHARHDGAQKRGGGRQAISLDALLEDEFHAPELIDGADPETLYNRLWARQVMEHARQQLRFAFEQKSRVEVFDAVSPFLAFDTEPPSFGELAIALKSSESAVRQLLHRLRKKYRDLLDQEVARTVMRPEDVREELEWLRHTMSRG</sequence>
<evidence type="ECO:0000256" key="2">
    <source>
        <dbReference type="ARBA" id="ARBA00023082"/>
    </source>
</evidence>
<evidence type="ECO:0000313" key="4">
    <source>
        <dbReference type="EMBL" id="TLD72594.1"/>
    </source>
</evidence>
<dbReference type="RefSeq" id="WP_138084217.1">
    <property type="nucleotide sequence ID" value="NZ_VAUV01000001.1"/>
</dbReference>
<reference evidence="4 5" key="1">
    <citation type="submission" date="2019-05" db="EMBL/GenBank/DDBJ databases">
        <title>Verrucobacter flavum gen. nov., sp. nov. a new member of the family Verrucomicrobiaceae.</title>
        <authorList>
            <person name="Szuroczki S."/>
            <person name="Abbaszade G."/>
            <person name="Szabo A."/>
            <person name="Felfoldi T."/>
            <person name="Schumann P."/>
            <person name="Boka K."/>
            <person name="Keki Z."/>
            <person name="Toumi M."/>
            <person name="Toth E."/>
        </authorList>
    </citation>
    <scope>NUCLEOTIDE SEQUENCE [LARGE SCALE GENOMIC DNA]</scope>
    <source>
        <strain evidence="4 5">MG-N-17</strain>
    </source>
</reference>
<gene>
    <name evidence="4" type="ORF">FEM03_00520</name>
</gene>
<dbReference type="OrthoDB" id="128557at2"/>
<organism evidence="4 5">
    <name type="scientific">Phragmitibacter flavus</name>
    <dbReference type="NCBI Taxonomy" id="2576071"/>
    <lineage>
        <taxon>Bacteria</taxon>
        <taxon>Pseudomonadati</taxon>
        <taxon>Verrucomicrobiota</taxon>
        <taxon>Verrucomicrobiia</taxon>
        <taxon>Verrucomicrobiales</taxon>
        <taxon>Verrucomicrobiaceae</taxon>
        <taxon>Phragmitibacter</taxon>
    </lineage>
</organism>
<dbReference type="InterPro" id="IPR013325">
    <property type="entry name" value="RNA_pol_sigma_r2"/>
</dbReference>
<dbReference type="Gene3D" id="1.10.1740.10">
    <property type="match status" value="1"/>
</dbReference>
<dbReference type="AlphaFoldDB" id="A0A5R8KJV1"/>
<dbReference type="SUPFAM" id="SSF88946">
    <property type="entry name" value="Sigma2 domain of RNA polymerase sigma factors"/>
    <property type="match status" value="1"/>
</dbReference>
<dbReference type="PANTHER" id="PTHR43133:SF51">
    <property type="entry name" value="RNA POLYMERASE SIGMA FACTOR"/>
    <property type="match status" value="1"/>
</dbReference>
<evidence type="ECO:0000256" key="3">
    <source>
        <dbReference type="ARBA" id="ARBA00023163"/>
    </source>
</evidence>
<dbReference type="GO" id="GO:0006352">
    <property type="term" value="P:DNA-templated transcription initiation"/>
    <property type="evidence" value="ECO:0007669"/>
    <property type="project" value="InterPro"/>
</dbReference>
<keyword evidence="3" id="KW-0804">Transcription</keyword>
<name>A0A5R8KJV1_9BACT</name>
<protein>
    <submittedName>
        <fullName evidence="4">Sigma-70 family RNA polymerase sigma factor</fullName>
    </submittedName>
</protein>
<accession>A0A5R8KJV1</accession>
<keyword evidence="5" id="KW-1185">Reference proteome</keyword>
<dbReference type="PANTHER" id="PTHR43133">
    <property type="entry name" value="RNA POLYMERASE ECF-TYPE SIGMA FACTO"/>
    <property type="match status" value="1"/>
</dbReference>
<keyword evidence="1" id="KW-0805">Transcription regulation</keyword>
<keyword evidence="2" id="KW-0731">Sigma factor</keyword>